<evidence type="ECO:0000313" key="1">
    <source>
        <dbReference type="EMBL" id="KIM38596.1"/>
    </source>
</evidence>
<sequence length="64" mass="7376">MLVLSSCRALLAYLAPISIFQRYVCPELWRPSIPFMTAFIIIPRRSDWRILPCSSCIQVLAPHN</sequence>
<reference evidence="1 2" key="1">
    <citation type="submission" date="2014-04" db="EMBL/GenBank/DDBJ databases">
        <authorList>
            <consortium name="DOE Joint Genome Institute"/>
            <person name="Kuo A."/>
            <person name="Gay G."/>
            <person name="Dore J."/>
            <person name="Kohler A."/>
            <person name="Nagy L.G."/>
            <person name="Floudas D."/>
            <person name="Copeland A."/>
            <person name="Barry K.W."/>
            <person name="Cichocki N."/>
            <person name="Veneault-Fourrey C."/>
            <person name="LaButti K."/>
            <person name="Lindquist E.A."/>
            <person name="Lipzen A."/>
            <person name="Lundell T."/>
            <person name="Morin E."/>
            <person name="Murat C."/>
            <person name="Sun H."/>
            <person name="Tunlid A."/>
            <person name="Henrissat B."/>
            <person name="Grigoriev I.V."/>
            <person name="Hibbett D.S."/>
            <person name="Martin F."/>
            <person name="Nordberg H.P."/>
            <person name="Cantor M.N."/>
            <person name="Hua S.X."/>
        </authorList>
    </citation>
    <scope>NUCLEOTIDE SEQUENCE [LARGE SCALE GENOMIC DNA]</scope>
    <source>
        <strain evidence="2">h7</strain>
    </source>
</reference>
<gene>
    <name evidence="1" type="ORF">M413DRAFT_244050</name>
</gene>
<dbReference type="AlphaFoldDB" id="A0A0C3C4U3"/>
<name>A0A0C3C4U3_HEBCY</name>
<accession>A0A0C3C4U3</accession>
<dbReference type="Proteomes" id="UP000053424">
    <property type="component" value="Unassembled WGS sequence"/>
</dbReference>
<protein>
    <submittedName>
        <fullName evidence="1">Uncharacterized protein</fullName>
    </submittedName>
</protein>
<keyword evidence="2" id="KW-1185">Reference proteome</keyword>
<proteinExistence type="predicted"/>
<dbReference type="EMBL" id="KN831790">
    <property type="protein sequence ID" value="KIM38596.1"/>
    <property type="molecule type" value="Genomic_DNA"/>
</dbReference>
<organism evidence="1 2">
    <name type="scientific">Hebeloma cylindrosporum</name>
    <dbReference type="NCBI Taxonomy" id="76867"/>
    <lineage>
        <taxon>Eukaryota</taxon>
        <taxon>Fungi</taxon>
        <taxon>Dikarya</taxon>
        <taxon>Basidiomycota</taxon>
        <taxon>Agaricomycotina</taxon>
        <taxon>Agaricomycetes</taxon>
        <taxon>Agaricomycetidae</taxon>
        <taxon>Agaricales</taxon>
        <taxon>Agaricineae</taxon>
        <taxon>Hymenogastraceae</taxon>
        <taxon>Hebeloma</taxon>
    </lineage>
</organism>
<reference evidence="2" key="2">
    <citation type="submission" date="2015-01" db="EMBL/GenBank/DDBJ databases">
        <title>Evolutionary Origins and Diversification of the Mycorrhizal Mutualists.</title>
        <authorList>
            <consortium name="DOE Joint Genome Institute"/>
            <consortium name="Mycorrhizal Genomics Consortium"/>
            <person name="Kohler A."/>
            <person name="Kuo A."/>
            <person name="Nagy L.G."/>
            <person name="Floudas D."/>
            <person name="Copeland A."/>
            <person name="Barry K.W."/>
            <person name="Cichocki N."/>
            <person name="Veneault-Fourrey C."/>
            <person name="LaButti K."/>
            <person name="Lindquist E.A."/>
            <person name="Lipzen A."/>
            <person name="Lundell T."/>
            <person name="Morin E."/>
            <person name="Murat C."/>
            <person name="Riley R."/>
            <person name="Ohm R."/>
            <person name="Sun H."/>
            <person name="Tunlid A."/>
            <person name="Henrissat B."/>
            <person name="Grigoriev I.V."/>
            <person name="Hibbett D.S."/>
            <person name="Martin F."/>
        </authorList>
    </citation>
    <scope>NUCLEOTIDE SEQUENCE [LARGE SCALE GENOMIC DNA]</scope>
    <source>
        <strain evidence="2">h7</strain>
    </source>
</reference>
<dbReference type="HOGENOM" id="CLU_2867895_0_0_1"/>
<evidence type="ECO:0000313" key="2">
    <source>
        <dbReference type="Proteomes" id="UP000053424"/>
    </source>
</evidence>